<dbReference type="GO" id="GO:0003735">
    <property type="term" value="F:structural constituent of ribosome"/>
    <property type="evidence" value="ECO:0007669"/>
    <property type="project" value="InterPro"/>
</dbReference>
<dbReference type="PANTHER" id="PTHR11721:SF3">
    <property type="entry name" value="LARGE RIBOSOMAL SUBUNIT PROTEIN UL15"/>
    <property type="match status" value="1"/>
</dbReference>
<dbReference type="STRING" id="59895.A0A103Y7E6"/>
<evidence type="ECO:0000313" key="4">
    <source>
        <dbReference type="EMBL" id="KVI03892.1"/>
    </source>
</evidence>
<organism evidence="4 5">
    <name type="scientific">Cynara cardunculus var. scolymus</name>
    <name type="common">Globe artichoke</name>
    <name type="synonym">Cynara scolymus</name>
    <dbReference type="NCBI Taxonomy" id="59895"/>
    <lineage>
        <taxon>Eukaryota</taxon>
        <taxon>Viridiplantae</taxon>
        <taxon>Streptophyta</taxon>
        <taxon>Embryophyta</taxon>
        <taxon>Tracheophyta</taxon>
        <taxon>Spermatophyta</taxon>
        <taxon>Magnoliopsida</taxon>
        <taxon>eudicotyledons</taxon>
        <taxon>Gunneridae</taxon>
        <taxon>Pentapetalae</taxon>
        <taxon>asterids</taxon>
        <taxon>campanulids</taxon>
        <taxon>Asterales</taxon>
        <taxon>Asteraceae</taxon>
        <taxon>Carduoideae</taxon>
        <taxon>Cardueae</taxon>
        <taxon>Carduinae</taxon>
        <taxon>Cynara</taxon>
    </lineage>
</organism>
<dbReference type="EMBL" id="LEKV01002323">
    <property type="protein sequence ID" value="KVI03892.1"/>
    <property type="molecule type" value="Genomic_DNA"/>
</dbReference>
<dbReference type="GO" id="GO:0022625">
    <property type="term" value="C:cytosolic large ribosomal subunit"/>
    <property type="evidence" value="ECO:0007669"/>
    <property type="project" value="TreeGrafter"/>
</dbReference>
<dbReference type="AlphaFoldDB" id="A0A103Y7E6"/>
<dbReference type="PANTHER" id="PTHR11721">
    <property type="entry name" value="60S RIBOSOMAL PROTEIN L27A"/>
    <property type="match status" value="1"/>
</dbReference>
<keyword evidence="5" id="KW-1185">Reference proteome</keyword>
<comment type="similarity">
    <text evidence="1">Belongs to the universal ribosomal protein uL15 family.</text>
</comment>
<keyword evidence="3" id="KW-0687">Ribonucleoprotein</keyword>
<protein>
    <submittedName>
        <fullName evidence="4">Ribosomal protein L18e/L15P</fullName>
    </submittedName>
</protein>
<evidence type="ECO:0000256" key="1">
    <source>
        <dbReference type="ARBA" id="ARBA00007320"/>
    </source>
</evidence>
<accession>A0A103Y7E6</accession>
<dbReference type="Proteomes" id="UP000243975">
    <property type="component" value="Unassembled WGS sequence"/>
</dbReference>
<dbReference type="SUPFAM" id="SSF52080">
    <property type="entry name" value="Ribosomal proteins L15p and L18e"/>
    <property type="match status" value="1"/>
</dbReference>
<reference evidence="4 5" key="1">
    <citation type="journal article" date="2016" name="Sci. Rep.">
        <title>The genome sequence of the outbreeding globe artichoke constructed de novo incorporating a phase-aware low-pass sequencing strategy of F1 progeny.</title>
        <authorList>
            <person name="Scaglione D."/>
            <person name="Reyes-Chin-Wo S."/>
            <person name="Acquadro A."/>
            <person name="Froenicke L."/>
            <person name="Portis E."/>
            <person name="Beitel C."/>
            <person name="Tirone M."/>
            <person name="Mauro R."/>
            <person name="Lo Monaco A."/>
            <person name="Mauromicale G."/>
            <person name="Faccioli P."/>
            <person name="Cattivelli L."/>
            <person name="Rieseberg L."/>
            <person name="Michelmore R."/>
            <person name="Lanteri S."/>
        </authorList>
    </citation>
    <scope>NUCLEOTIDE SEQUENCE [LARGE SCALE GENOMIC DNA]</scope>
    <source>
        <strain evidence="4">2C</strain>
    </source>
</reference>
<dbReference type="Gramene" id="KVI03892">
    <property type="protein sequence ID" value="KVI03892"/>
    <property type="gene ID" value="Ccrd_017803"/>
</dbReference>
<comment type="caution">
    <text evidence="4">The sequence shown here is derived from an EMBL/GenBank/DDBJ whole genome shotgun (WGS) entry which is preliminary data.</text>
</comment>
<dbReference type="InterPro" id="IPR036227">
    <property type="entry name" value="Ribosomal_uL15/eL18_sf"/>
</dbReference>
<evidence type="ECO:0000313" key="5">
    <source>
        <dbReference type="Proteomes" id="UP000243975"/>
    </source>
</evidence>
<dbReference type="GO" id="GO:0006412">
    <property type="term" value="P:translation"/>
    <property type="evidence" value="ECO:0007669"/>
    <property type="project" value="InterPro"/>
</dbReference>
<dbReference type="Gene3D" id="3.100.10.10">
    <property type="match status" value="1"/>
</dbReference>
<evidence type="ECO:0000256" key="2">
    <source>
        <dbReference type="ARBA" id="ARBA00022980"/>
    </source>
</evidence>
<dbReference type="Pfam" id="PF00164">
    <property type="entry name" value="Ribosom_S12_S23"/>
    <property type="match status" value="1"/>
</dbReference>
<name>A0A103Y7E6_CYNCS</name>
<gene>
    <name evidence="4" type="ORF">Ccrd_017803</name>
</gene>
<keyword evidence="2 4" id="KW-0689">Ribosomal protein</keyword>
<dbReference type="InterPro" id="IPR006032">
    <property type="entry name" value="Ribosomal_uS12"/>
</dbReference>
<proteinExistence type="inferred from homology"/>
<evidence type="ECO:0000256" key="3">
    <source>
        <dbReference type="ARBA" id="ARBA00023274"/>
    </source>
</evidence>
<sequence length="89" mass="10056">MIAGFGRKGHVVGDISGVRFKVVKSGCRRNASSPDPVQQVPSGYFDKVGMRYFHRLRNKFHCPIVNVDKLRSMVPQDVKEKSSAYKVPY</sequence>